<dbReference type="SUPFAM" id="SSF102405">
    <property type="entry name" value="MCP/YpsA-like"/>
    <property type="match status" value="1"/>
</dbReference>
<evidence type="ECO:0000259" key="2">
    <source>
        <dbReference type="Pfam" id="PF02481"/>
    </source>
</evidence>
<evidence type="ECO:0000313" key="6">
    <source>
        <dbReference type="Proteomes" id="UP000195607"/>
    </source>
</evidence>
<evidence type="ECO:0000313" key="5">
    <source>
        <dbReference type="Proteomes" id="UP000187822"/>
    </source>
</evidence>
<name>A0A1N5W7A9_9ARCH</name>
<dbReference type="PANTHER" id="PTHR43022:SF1">
    <property type="entry name" value="PROTEIN SMF"/>
    <property type="match status" value="1"/>
</dbReference>
<dbReference type="InterPro" id="IPR003488">
    <property type="entry name" value="DprA"/>
</dbReference>
<dbReference type="EMBL" id="LT671858">
    <property type="protein sequence ID" value="SIM81123.1"/>
    <property type="molecule type" value="Genomic_DNA"/>
</dbReference>
<dbReference type="InterPro" id="IPR057666">
    <property type="entry name" value="DrpA_SLOG"/>
</dbReference>
<dbReference type="RefSeq" id="WP_021790439.1">
    <property type="nucleotide sequence ID" value="NZ_LT671858.1"/>
</dbReference>
<sequence>MKSVYNPFTFIIQMLGNEGNLKTLSCENILGRELNDVEKKYAPQKLFVKGSIPLPIYKPRISVVGTRKPSEVGINITKNLVRLLVKNGIAIFSGLARGIDTVAHKTAIEENGDTIAVLGTPINRYYPPENKELQELMERRQLVISQFDMGHYTNKRDFLTRNRLMALLSDITIIMEAGEVSGSISQGWETLRLGRKLYICSPTFENESLEWPREMQKYGANELDIGNVELILEETSNYVKASMDDQ</sequence>
<dbReference type="AlphaFoldDB" id="A0A1N5W7A9"/>
<reference evidence="4" key="3">
    <citation type="submission" date="2016-06" db="EMBL/GenBank/DDBJ databases">
        <authorList>
            <person name="Olsen C.W."/>
            <person name="Carey S."/>
            <person name="Hinshaw L."/>
            <person name="Karasin A.I."/>
        </authorList>
    </citation>
    <scope>NUCLEOTIDE SEQUENCE [LARGE SCALE GENOMIC DNA]</scope>
    <source>
        <strain evidence="4">PM4</strain>
    </source>
</reference>
<dbReference type="Proteomes" id="UP000187822">
    <property type="component" value="Chromosome I"/>
</dbReference>
<dbReference type="EMBL" id="LT719092">
    <property type="protein sequence ID" value="SJK85452.1"/>
    <property type="molecule type" value="Genomic_DNA"/>
</dbReference>
<reference evidence="5" key="2">
    <citation type="submission" date="2016-06" db="EMBL/GenBank/DDBJ databases">
        <authorList>
            <person name="Toshchakov V.S."/>
        </authorList>
    </citation>
    <scope>NUCLEOTIDE SEQUENCE [LARGE SCALE GENOMIC DNA]</scope>
    <source>
        <strain>PM4 (JCM 30641</strain>
        <strain evidence="5">\VKM B-2940)</strain>
    </source>
</reference>
<feature type="domain" description="Smf/DprA SLOG" evidence="2">
    <location>
        <begin position="40"/>
        <end position="223"/>
    </location>
</feature>
<dbReference type="Gene3D" id="3.40.50.450">
    <property type="match status" value="1"/>
</dbReference>
<accession>A0A1N5W7A9</accession>
<proteinExistence type="inferred from homology"/>
<evidence type="ECO:0000313" key="4">
    <source>
        <dbReference type="EMBL" id="SJK85452.1"/>
    </source>
</evidence>
<reference evidence="3 6" key="1">
    <citation type="submission" date="2016-04" db="EMBL/GenBank/DDBJ databases">
        <authorList>
            <person name="Evans L.H."/>
            <person name="Alamgir A."/>
            <person name="Owens N."/>
            <person name="Weber N.D."/>
            <person name="Virtaneva K."/>
            <person name="Barbian K."/>
            <person name="Babar A."/>
            <person name="Rosenke K."/>
        </authorList>
    </citation>
    <scope>NUCLEOTIDE SEQUENCE [LARGE SCALE GENOMIC DNA]</scope>
    <source>
        <strain evidence="3">S5</strain>
        <strain evidence="6">S5(T) (JCM 30642 \VKM B-2941)</strain>
    </source>
</reference>
<dbReference type="Proteomes" id="UP000195607">
    <property type="component" value="Chromosome I"/>
</dbReference>
<evidence type="ECO:0000256" key="1">
    <source>
        <dbReference type="ARBA" id="ARBA00006525"/>
    </source>
</evidence>
<dbReference type="KEGG" id="cdiv:CPM_1666"/>
<dbReference type="STRING" id="1673428.CPM_1666"/>
<comment type="similarity">
    <text evidence="1">Belongs to the DprA/Smf family.</text>
</comment>
<dbReference type="Pfam" id="PF02481">
    <property type="entry name" value="DNA_processg_A"/>
    <property type="match status" value="1"/>
</dbReference>
<protein>
    <submittedName>
        <fullName evidence="3">Transformation/recombination-mediator single-stranded DNA binding protein DprA</fullName>
    </submittedName>
</protein>
<dbReference type="GeneID" id="41588937"/>
<gene>
    <name evidence="4" type="ORF">CPM_1666</name>
    <name evidence="3" type="ORF">CSP5_1695</name>
</gene>
<evidence type="ECO:0000313" key="3">
    <source>
        <dbReference type="EMBL" id="SIM81123.1"/>
    </source>
</evidence>
<organism evidence="3 6">
    <name type="scientific">Cuniculiplasma divulgatum</name>
    <dbReference type="NCBI Taxonomy" id="1673428"/>
    <lineage>
        <taxon>Archaea</taxon>
        <taxon>Methanobacteriati</taxon>
        <taxon>Thermoplasmatota</taxon>
        <taxon>Thermoplasmata</taxon>
        <taxon>Thermoplasmatales</taxon>
        <taxon>Cuniculiplasmataceae</taxon>
        <taxon>Cuniculiplasma</taxon>
    </lineage>
</organism>
<dbReference type="PANTHER" id="PTHR43022">
    <property type="entry name" value="PROTEIN SMF"/>
    <property type="match status" value="1"/>
</dbReference>
<dbReference type="GO" id="GO:0009294">
    <property type="term" value="P:DNA-mediated transformation"/>
    <property type="evidence" value="ECO:0007669"/>
    <property type="project" value="InterPro"/>
</dbReference>
<keyword evidence="5" id="KW-1185">Reference proteome</keyword>